<dbReference type="EMBL" id="JANBPW010001782">
    <property type="protein sequence ID" value="KAJ1943151.1"/>
    <property type="molecule type" value="Genomic_DNA"/>
</dbReference>
<protein>
    <submittedName>
        <fullName evidence="1">Uncharacterized protein</fullName>
    </submittedName>
</protein>
<evidence type="ECO:0000313" key="1">
    <source>
        <dbReference type="EMBL" id="KAJ1943151.1"/>
    </source>
</evidence>
<gene>
    <name evidence="1" type="ORF">FBU59_002998</name>
</gene>
<keyword evidence="2" id="KW-1185">Reference proteome</keyword>
<accession>A0ACC1J9G8</accession>
<comment type="caution">
    <text evidence="1">The sequence shown here is derived from an EMBL/GenBank/DDBJ whole genome shotgun (WGS) entry which is preliminary data.</text>
</comment>
<sequence length="705" mass="79567">MSEEGEANFDAGQLPESTPAAPVPPPPATTRPPSSASASRPAQDTGEPSMASDNNGDSRSVRSSSRRGEYSSRYPGYPPRSPGQGWAARPDDDYYRRENRSRSRSGERDASRRPYYDAPRRDGYRQEEEYRGGYSGRRYNDREYPPRYYKRYERDPGRYRRREPGRYFRGGYAREEPDGEDLARRDMDKERAIEELRSRVRARGGEREEPAGPPPPPVQSTPLQTTVADTAVSSTVDKPDVATVAPMVAPDPAIEPGQAVDPDDLEEGEHIEGVADVEPPKPAKPEYSAHASGLDRDRSRSQSRYSRDPMFSARSHSRERAAFRDRSRSRSRYGEFESQDPGRRGPGYREYERSRRYEEYPDRRDYRGSRYYGSRYERGYPSRYAGGAPRSPEPYRSDRRHYSGRYERYDAGGARSPAERIGSPVRRSQSREASLSRSRPPRPADYADPRGPSPVRQMPRSISRSRSPGVYRRNTDDYNRHGYADSPSRSAIAVDDASNPPPPPPPMVPHSQSMHGQSGSYPDAPYRSYSSRNLRRQAGTPYNSRYEYDGQPPPPRHGRQQSMGSVPYQNGYPQPREQSPGLAAISQPNAGHYAVQQPVQQQQQNIQPPPPPPEPTRVGSDLCIARGADTAEWLEAREKAREQAKRVQELTAATRRTGFELAYSNWGVQKADGQMQLANWHLERAEQGLNAAVDELIGEDMMGDI</sequence>
<name>A0ACC1J9G8_9FUNG</name>
<evidence type="ECO:0000313" key="2">
    <source>
        <dbReference type="Proteomes" id="UP001150603"/>
    </source>
</evidence>
<reference evidence="1" key="1">
    <citation type="submission" date="2022-07" db="EMBL/GenBank/DDBJ databases">
        <title>Phylogenomic reconstructions and comparative analyses of Kickxellomycotina fungi.</title>
        <authorList>
            <person name="Reynolds N.K."/>
            <person name="Stajich J.E."/>
            <person name="Barry K."/>
            <person name="Grigoriev I.V."/>
            <person name="Crous P."/>
            <person name="Smith M.E."/>
        </authorList>
    </citation>
    <scope>NUCLEOTIDE SEQUENCE</scope>
    <source>
        <strain evidence="1">NRRL 5244</strain>
    </source>
</reference>
<organism evidence="1 2">
    <name type="scientific">Linderina macrospora</name>
    <dbReference type="NCBI Taxonomy" id="4868"/>
    <lineage>
        <taxon>Eukaryota</taxon>
        <taxon>Fungi</taxon>
        <taxon>Fungi incertae sedis</taxon>
        <taxon>Zoopagomycota</taxon>
        <taxon>Kickxellomycotina</taxon>
        <taxon>Kickxellomycetes</taxon>
        <taxon>Kickxellales</taxon>
        <taxon>Kickxellaceae</taxon>
        <taxon>Linderina</taxon>
    </lineage>
</organism>
<proteinExistence type="predicted"/>
<dbReference type="Proteomes" id="UP001150603">
    <property type="component" value="Unassembled WGS sequence"/>
</dbReference>